<dbReference type="Gene3D" id="3.30.559.10">
    <property type="entry name" value="Chloramphenicol acetyltransferase-like domain"/>
    <property type="match status" value="1"/>
</dbReference>
<dbReference type="InterPro" id="IPR020806">
    <property type="entry name" value="PKS_PP-bd"/>
</dbReference>
<dbReference type="Pfam" id="PF00550">
    <property type="entry name" value="PP-binding"/>
    <property type="match status" value="1"/>
</dbReference>
<protein>
    <submittedName>
        <fullName evidence="5">Putative non-ribosomal peptide synthase</fullName>
    </submittedName>
</protein>
<dbReference type="KEGG" id="sesp:BN6_47910"/>
<gene>
    <name evidence="5" type="primary">nrps10-3</name>
    <name evidence="5" type="ordered locus">BN6_47910</name>
</gene>
<dbReference type="SUPFAM" id="SSF47336">
    <property type="entry name" value="ACP-like"/>
    <property type="match status" value="1"/>
</dbReference>
<dbReference type="eggNOG" id="COG3319">
    <property type="taxonomic scope" value="Bacteria"/>
</dbReference>
<keyword evidence="6" id="KW-1185">Reference proteome</keyword>
<dbReference type="HOGENOM" id="CLU_000022_2_13_11"/>
<dbReference type="InterPro" id="IPR001031">
    <property type="entry name" value="Thioesterase"/>
</dbReference>
<dbReference type="GO" id="GO:0072330">
    <property type="term" value="P:monocarboxylic acid biosynthetic process"/>
    <property type="evidence" value="ECO:0007669"/>
    <property type="project" value="UniProtKB-ARBA"/>
</dbReference>
<dbReference type="eggNOG" id="COG1020">
    <property type="taxonomic scope" value="Bacteria"/>
</dbReference>
<keyword evidence="2" id="KW-0596">Phosphopantetheine</keyword>
<dbReference type="InterPro" id="IPR006162">
    <property type="entry name" value="Ppantetheine_attach_site"/>
</dbReference>
<dbReference type="Gene3D" id="3.30.559.30">
    <property type="entry name" value="Nonribosomal peptide synthetase, condensation domain"/>
    <property type="match status" value="1"/>
</dbReference>
<dbReference type="Gene3D" id="1.10.1200.10">
    <property type="entry name" value="ACP-like"/>
    <property type="match status" value="1"/>
</dbReference>
<dbReference type="PROSITE" id="PS00012">
    <property type="entry name" value="PHOSPHOPANTETHEINE"/>
    <property type="match status" value="1"/>
</dbReference>
<evidence type="ECO:0000313" key="6">
    <source>
        <dbReference type="Proteomes" id="UP000006281"/>
    </source>
</evidence>
<feature type="domain" description="Carrier" evidence="4">
    <location>
        <begin position="970"/>
        <end position="1045"/>
    </location>
</feature>
<dbReference type="InterPro" id="IPR029058">
    <property type="entry name" value="AB_hydrolase_fold"/>
</dbReference>
<dbReference type="Gene3D" id="3.40.50.1820">
    <property type="entry name" value="alpha/beta hydrolase"/>
    <property type="match status" value="1"/>
</dbReference>
<organism evidence="5 6">
    <name type="scientific">Saccharothrix espanaensis (strain ATCC 51144 / DSM 44229 / JCM 9112 / NBRC 15066 / NRRL 15764)</name>
    <dbReference type="NCBI Taxonomy" id="1179773"/>
    <lineage>
        <taxon>Bacteria</taxon>
        <taxon>Bacillati</taxon>
        <taxon>Actinomycetota</taxon>
        <taxon>Actinomycetes</taxon>
        <taxon>Pseudonocardiales</taxon>
        <taxon>Pseudonocardiaceae</taxon>
        <taxon>Saccharothrix</taxon>
    </lineage>
</organism>
<dbReference type="FunFam" id="1.10.1200.10:FF:000016">
    <property type="entry name" value="Non-ribosomal peptide synthase"/>
    <property type="match status" value="1"/>
</dbReference>
<keyword evidence="3" id="KW-0597">Phosphoprotein</keyword>
<dbReference type="Pfam" id="PF13193">
    <property type="entry name" value="AMP-binding_C"/>
    <property type="match status" value="1"/>
</dbReference>
<evidence type="ECO:0000256" key="3">
    <source>
        <dbReference type="ARBA" id="ARBA00022553"/>
    </source>
</evidence>
<dbReference type="FunFam" id="3.30.300.30:FF:000010">
    <property type="entry name" value="Enterobactin synthetase component F"/>
    <property type="match status" value="1"/>
</dbReference>
<evidence type="ECO:0000259" key="4">
    <source>
        <dbReference type="PROSITE" id="PS50075"/>
    </source>
</evidence>
<evidence type="ECO:0000313" key="5">
    <source>
        <dbReference type="EMBL" id="CCH32066.1"/>
    </source>
</evidence>
<dbReference type="InterPro" id="IPR000873">
    <property type="entry name" value="AMP-dep_synth/lig_dom"/>
</dbReference>
<dbReference type="PANTHER" id="PTHR45527">
    <property type="entry name" value="NONRIBOSOMAL PEPTIDE SYNTHETASE"/>
    <property type="match status" value="1"/>
</dbReference>
<dbReference type="InterPro" id="IPR045851">
    <property type="entry name" value="AMP-bd_C_sf"/>
</dbReference>
<proteinExistence type="predicted"/>
<dbReference type="InterPro" id="IPR020802">
    <property type="entry name" value="TesA-like"/>
</dbReference>
<dbReference type="Pfam" id="PF00668">
    <property type="entry name" value="Condensation"/>
    <property type="match status" value="1"/>
</dbReference>
<dbReference type="NCBIfam" id="TIGR01733">
    <property type="entry name" value="AA-adenyl-dom"/>
    <property type="match status" value="1"/>
</dbReference>
<dbReference type="SUPFAM" id="SSF56801">
    <property type="entry name" value="Acetyl-CoA synthetase-like"/>
    <property type="match status" value="1"/>
</dbReference>
<dbReference type="InterPro" id="IPR036736">
    <property type="entry name" value="ACP-like_sf"/>
</dbReference>
<dbReference type="STRING" id="1179773.BN6_47910"/>
<dbReference type="GO" id="GO:0043041">
    <property type="term" value="P:amino acid activation for nonribosomal peptide biosynthetic process"/>
    <property type="evidence" value="ECO:0007669"/>
    <property type="project" value="TreeGrafter"/>
</dbReference>
<dbReference type="GO" id="GO:0008610">
    <property type="term" value="P:lipid biosynthetic process"/>
    <property type="evidence" value="ECO:0007669"/>
    <property type="project" value="UniProtKB-ARBA"/>
</dbReference>
<dbReference type="CDD" id="cd12116">
    <property type="entry name" value="A_NRPS_Ta1_like"/>
    <property type="match status" value="1"/>
</dbReference>
<dbReference type="GO" id="GO:0003824">
    <property type="term" value="F:catalytic activity"/>
    <property type="evidence" value="ECO:0007669"/>
    <property type="project" value="InterPro"/>
</dbReference>
<dbReference type="Gene3D" id="3.40.50.12780">
    <property type="entry name" value="N-terminal domain of ligase-like"/>
    <property type="match status" value="1"/>
</dbReference>
<dbReference type="PATRIC" id="fig|1179773.3.peg.4801"/>
<dbReference type="InterPro" id="IPR010071">
    <property type="entry name" value="AA_adenyl_dom"/>
</dbReference>
<comment type="cofactor">
    <cofactor evidence="1">
        <name>pantetheine 4'-phosphate</name>
        <dbReference type="ChEBI" id="CHEBI:47942"/>
    </cofactor>
</comment>
<dbReference type="PANTHER" id="PTHR45527:SF1">
    <property type="entry name" value="FATTY ACID SYNTHASE"/>
    <property type="match status" value="1"/>
</dbReference>
<dbReference type="EMBL" id="HE804045">
    <property type="protein sequence ID" value="CCH32066.1"/>
    <property type="molecule type" value="Genomic_DNA"/>
</dbReference>
<dbReference type="PROSITE" id="PS50075">
    <property type="entry name" value="CARRIER"/>
    <property type="match status" value="1"/>
</dbReference>
<dbReference type="Gene3D" id="3.30.300.30">
    <property type="match status" value="1"/>
</dbReference>
<accession>K0K155</accession>
<evidence type="ECO:0000256" key="2">
    <source>
        <dbReference type="ARBA" id="ARBA00022450"/>
    </source>
</evidence>
<dbReference type="GO" id="GO:0044550">
    <property type="term" value="P:secondary metabolite biosynthetic process"/>
    <property type="evidence" value="ECO:0007669"/>
    <property type="project" value="TreeGrafter"/>
</dbReference>
<sequence>MSDRLARLTPAQRALLDQRMRRDPARRPAIARRAPGRTHRLTLDQERIWLIHQFDPTDPAYNIFFATRLRGELDTDALQRSVTAFVQRHESLRTTYELAENVPVAVVHDRVDVPIRHVEVADEREVLRLAEEEIRVPFDIATGPLFRVVLYRLDERDHLMVGSIDHLVWDRASLGIFADELVEYYTAFTAGRAPELPELPIQYGDYAEWQPGWIRDEVAARHLPYWTKHLEGAELVLELPTDRPRPPVQTFNGARYQFRLTAGLTAAVREFARAESVTVNVALMAAWQLLLHRLTGQRDIIVATTSSTRSRPETEPLIGYFLTMLPLRVRVDPGEGFRELVRSARATMYGGFDHNDIPFGVLLDELDVDRDPSRNPIYQTTFIFVDFHHEQRGELPGLTQESLLLDNHTAKDDVTLGFFDDEALGGDAFLGLLEYNTDLFDQDTVVRMADQLTRLLEQAVAAPDRPVGELSLVDGEQARRQLVEWNRTDVEREPDLTVDELVRRQAARTPDAVAVSSGDHRLTYRELVTAAERVAGALQEQGAGPDDVVAVCLPRSCDLVVALLGVLMSGAAYLPLDPDHPRRRRADMAEDAGARIVLTELPAATGAYRRPPADGERLAYVIYTSGSTGRPKGVEVPHRGVANLLLAMADEIGLGPGDVLPAVTSVSFDIAGLELFGPLVTGGRCVVVTKERAQDGRALAALLTEVGATVMQATPATWHLLVEAGWRHDGGLRVVVGGEALPRALADRFAEGRTWNVYGPTETTIWSTTWRLADGVISIGTPLANTRAYVLDENFAPVPVGVPGELFLGGDGVVRGYRGRPAATAERFVPDHLSGRPGARLYRTGDRVRQRADGSLVFLGRDDDQVKLRGYRIELGEVEARLADHPDVRRAVAVVREDRPGDRRLVGYVETDNPELRTAELRALVRDSLPDYMVPTAVVPVPRFELTTSGKVDRRALPRPSVQRGEDYAAPRDPVELEVARVWEEVLGTGPIGLHDRFFDLGGHSLLVLRLIAEIERRFGQVLPMAAIFQGATVERFARLLREGYQEEDRAHLIELRAGKPDVPPLFFAHPAGSEVVCYMPFTKLLEPADRPLYALASPPPRDGRSPFATFEERARAYADLVRRTQPEGPYALAGWCYGGANAYAVAHALEEQGEQVSVVLIESHPPDLEDGPEPDRAQIVEAVAANLQWDYLDGRRTIEDLRAMSDEEHLEYLLAVARAGDYLPPDAGREQIGAVLELWVANLRLLWAYRPRPLDGRVTLIHAAQEDRAAFRTWHSLARDLDVRESPGNHYTVMRPPLVQHLAAVLHEVASDV</sequence>
<dbReference type="SUPFAM" id="SSF53474">
    <property type="entry name" value="alpha/beta-Hydrolases"/>
    <property type="match status" value="1"/>
</dbReference>
<reference evidence="5 6" key="1">
    <citation type="journal article" date="2012" name="BMC Genomics">
        <title>Complete genome sequence of Saccharothrix espanaensis DSM 44229T and comparison to the other completely sequenced Pseudonocardiaceae.</title>
        <authorList>
            <person name="Strobel T."/>
            <person name="Al-Dilaimi A."/>
            <person name="Blom J."/>
            <person name="Gessner A."/>
            <person name="Kalinowski J."/>
            <person name="Luzhetska M."/>
            <person name="Puhler A."/>
            <person name="Szczepanowski R."/>
            <person name="Bechthold A."/>
            <person name="Ruckert C."/>
        </authorList>
    </citation>
    <scope>NUCLEOTIDE SEQUENCE [LARGE SCALE GENOMIC DNA]</scope>
    <source>
        <strain evidence="6">ATCC 51144 / DSM 44229 / JCM 9112 / NBRC 15066 / NRRL 15764</strain>
    </source>
</reference>
<dbReference type="InterPro" id="IPR009081">
    <property type="entry name" value="PP-bd_ACP"/>
</dbReference>
<dbReference type="SUPFAM" id="SSF52777">
    <property type="entry name" value="CoA-dependent acyltransferases"/>
    <property type="match status" value="2"/>
</dbReference>
<name>K0K155_SACES</name>
<dbReference type="PROSITE" id="PS00455">
    <property type="entry name" value="AMP_BINDING"/>
    <property type="match status" value="1"/>
</dbReference>
<dbReference type="InterPro" id="IPR020845">
    <property type="entry name" value="AMP-binding_CS"/>
</dbReference>
<dbReference type="CDD" id="cd19531">
    <property type="entry name" value="LCL_NRPS-like"/>
    <property type="match status" value="1"/>
</dbReference>
<dbReference type="SMART" id="SM00823">
    <property type="entry name" value="PKS_PP"/>
    <property type="match status" value="1"/>
</dbReference>
<dbReference type="Pfam" id="PF00501">
    <property type="entry name" value="AMP-binding"/>
    <property type="match status" value="1"/>
</dbReference>
<dbReference type="GO" id="GO:0005829">
    <property type="term" value="C:cytosol"/>
    <property type="evidence" value="ECO:0007669"/>
    <property type="project" value="TreeGrafter"/>
</dbReference>
<dbReference type="Pfam" id="PF00975">
    <property type="entry name" value="Thioesterase"/>
    <property type="match status" value="1"/>
</dbReference>
<dbReference type="GO" id="GO:0031177">
    <property type="term" value="F:phosphopantetheine binding"/>
    <property type="evidence" value="ECO:0007669"/>
    <property type="project" value="InterPro"/>
</dbReference>
<dbReference type="InterPro" id="IPR001242">
    <property type="entry name" value="Condensation_dom"/>
</dbReference>
<dbReference type="SMART" id="SM00824">
    <property type="entry name" value="PKS_TE"/>
    <property type="match status" value="1"/>
</dbReference>
<dbReference type="InterPro" id="IPR042099">
    <property type="entry name" value="ANL_N_sf"/>
</dbReference>
<dbReference type="InterPro" id="IPR023213">
    <property type="entry name" value="CAT-like_dom_sf"/>
</dbReference>
<evidence type="ECO:0000256" key="1">
    <source>
        <dbReference type="ARBA" id="ARBA00001957"/>
    </source>
</evidence>
<dbReference type="InterPro" id="IPR025110">
    <property type="entry name" value="AMP-bd_C"/>
</dbReference>
<dbReference type="Proteomes" id="UP000006281">
    <property type="component" value="Chromosome"/>
</dbReference>